<keyword evidence="5" id="KW-0503">Monooxygenase</keyword>
<protein>
    <submittedName>
        <fullName evidence="7">LLM class flavin-dependent oxidoreductase</fullName>
    </submittedName>
</protein>
<name>A0A7Y7WAH1_9PSED</name>
<dbReference type="GO" id="GO:0008726">
    <property type="term" value="F:alkanesulfonate monooxygenase activity"/>
    <property type="evidence" value="ECO:0007669"/>
    <property type="project" value="TreeGrafter"/>
</dbReference>
<gene>
    <name evidence="7" type="ORF">HX829_04375</name>
</gene>
<comment type="similarity">
    <text evidence="1">Belongs to the SsuD family.</text>
</comment>
<dbReference type="PANTHER" id="PTHR42847:SF4">
    <property type="entry name" value="ALKANESULFONATE MONOOXYGENASE-RELATED"/>
    <property type="match status" value="1"/>
</dbReference>
<proteinExistence type="inferred from homology"/>
<dbReference type="PANTHER" id="PTHR42847">
    <property type="entry name" value="ALKANESULFONATE MONOOXYGENASE"/>
    <property type="match status" value="1"/>
</dbReference>
<dbReference type="InterPro" id="IPR050172">
    <property type="entry name" value="SsuD_RutA_monooxygenase"/>
</dbReference>
<keyword evidence="4" id="KW-0560">Oxidoreductase</keyword>
<feature type="domain" description="Luciferase-like" evidence="6">
    <location>
        <begin position="20"/>
        <end position="300"/>
    </location>
</feature>
<evidence type="ECO:0000259" key="6">
    <source>
        <dbReference type="Pfam" id="PF00296"/>
    </source>
</evidence>
<dbReference type="EMBL" id="JACAPU010000005">
    <property type="protein sequence ID" value="NWB45721.1"/>
    <property type="molecule type" value="Genomic_DNA"/>
</dbReference>
<comment type="caution">
    <text evidence="7">The sequence shown here is derived from an EMBL/GenBank/DDBJ whole genome shotgun (WGS) entry which is preliminary data.</text>
</comment>
<organism evidence="7 8">
    <name type="scientific">Pseudomonas gingeri</name>
    <dbReference type="NCBI Taxonomy" id="117681"/>
    <lineage>
        <taxon>Bacteria</taxon>
        <taxon>Pseudomonadati</taxon>
        <taxon>Pseudomonadota</taxon>
        <taxon>Gammaproteobacteria</taxon>
        <taxon>Pseudomonadales</taxon>
        <taxon>Pseudomonadaceae</taxon>
        <taxon>Pseudomonas</taxon>
    </lineage>
</organism>
<evidence type="ECO:0000313" key="8">
    <source>
        <dbReference type="Proteomes" id="UP000582981"/>
    </source>
</evidence>
<keyword evidence="3" id="KW-0288">FMN</keyword>
<evidence type="ECO:0000256" key="1">
    <source>
        <dbReference type="ARBA" id="ARBA00007044"/>
    </source>
</evidence>
<evidence type="ECO:0000313" key="7">
    <source>
        <dbReference type="EMBL" id="NWB45721.1"/>
    </source>
</evidence>
<dbReference type="SUPFAM" id="SSF51679">
    <property type="entry name" value="Bacterial luciferase-like"/>
    <property type="match status" value="1"/>
</dbReference>
<accession>A0A7Y7WAH1</accession>
<dbReference type="InterPro" id="IPR011251">
    <property type="entry name" value="Luciferase-like_dom"/>
</dbReference>
<reference evidence="7 8" key="1">
    <citation type="submission" date="2020-04" db="EMBL/GenBank/DDBJ databases">
        <title>Molecular characterization of pseudomonads from Agaricus bisporus reveal novel blotch 2 pathogens in Western Europe.</title>
        <authorList>
            <person name="Taparia T."/>
            <person name="Krijger M."/>
            <person name="Haynes E."/>
            <person name="Elpinstone J.G."/>
            <person name="Noble R."/>
            <person name="Van Der Wolf J."/>
        </authorList>
    </citation>
    <scope>NUCLEOTIDE SEQUENCE [LARGE SCALE GENOMIC DNA]</scope>
    <source>
        <strain evidence="7 8">F1001</strain>
    </source>
</reference>
<dbReference type="InterPro" id="IPR036661">
    <property type="entry name" value="Luciferase-like_sf"/>
</dbReference>
<sequence>MALEFSWQLPLCDTDGTTPWAHRPEQWIQLAQAVEYAGLDGLWVPGGAQCADSLGVAATLCAHTRRVHLTVSVPPEVMLPAALAATVQSLQSISANRVRLHLPDGEQGSLRQVFGEWLNRDQRHERIGEYLDILTRLLSPDGSEFHYNGRYFQLESAGVARRPLPAPPLLLDDSQDSALIASHARTCLLRSRAPNPLQQEIQRLRADSPDLGFACPFALLFRDTEDEAWEAAAAYLETLGIKPPDSTPSLPRLTREHQPVRHFELHPNLWQPRADQPVFIVGTPHQVATRLQELHGLGIEQIILVGQPAVHEVLRFGEQILPLLGAQGLRKERTQHVE</sequence>
<dbReference type="AlphaFoldDB" id="A0A7Y7WAH1"/>
<dbReference type="RefSeq" id="WP_177143418.1">
    <property type="nucleotide sequence ID" value="NZ_JACAPU010000005.1"/>
</dbReference>
<dbReference type="Pfam" id="PF00296">
    <property type="entry name" value="Bac_luciferase"/>
    <property type="match status" value="1"/>
</dbReference>
<keyword evidence="2" id="KW-0285">Flavoprotein</keyword>
<dbReference type="Proteomes" id="UP000582981">
    <property type="component" value="Unassembled WGS sequence"/>
</dbReference>
<evidence type="ECO:0000256" key="5">
    <source>
        <dbReference type="ARBA" id="ARBA00023033"/>
    </source>
</evidence>
<dbReference type="Gene3D" id="3.20.20.30">
    <property type="entry name" value="Luciferase-like domain"/>
    <property type="match status" value="1"/>
</dbReference>
<evidence type="ECO:0000256" key="4">
    <source>
        <dbReference type="ARBA" id="ARBA00023002"/>
    </source>
</evidence>
<evidence type="ECO:0000256" key="3">
    <source>
        <dbReference type="ARBA" id="ARBA00022643"/>
    </source>
</evidence>
<evidence type="ECO:0000256" key="2">
    <source>
        <dbReference type="ARBA" id="ARBA00022630"/>
    </source>
</evidence>
<dbReference type="GO" id="GO:0046306">
    <property type="term" value="P:alkanesulfonate catabolic process"/>
    <property type="evidence" value="ECO:0007669"/>
    <property type="project" value="TreeGrafter"/>
</dbReference>